<name>A0A0C3CVI8_OIDMZ</name>
<reference evidence="3 4" key="1">
    <citation type="submission" date="2014-04" db="EMBL/GenBank/DDBJ databases">
        <authorList>
            <consortium name="DOE Joint Genome Institute"/>
            <person name="Kuo A."/>
            <person name="Martino E."/>
            <person name="Perotto S."/>
            <person name="Kohler A."/>
            <person name="Nagy L.G."/>
            <person name="Floudas D."/>
            <person name="Copeland A."/>
            <person name="Barry K.W."/>
            <person name="Cichocki N."/>
            <person name="Veneault-Fourrey C."/>
            <person name="LaButti K."/>
            <person name="Lindquist E.A."/>
            <person name="Lipzen A."/>
            <person name="Lundell T."/>
            <person name="Morin E."/>
            <person name="Murat C."/>
            <person name="Sun H."/>
            <person name="Tunlid A."/>
            <person name="Henrissat B."/>
            <person name="Grigoriev I.V."/>
            <person name="Hibbett D.S."/>
            <person name="Martin F."/>
            <person name="Nordberg H.P."/>
            <person name="Cantor M.N."/>
            <person name="Hua S.X."/>
        </authorList>
    </citation>
    <scope>NUCLEOTIDE SEQUENCE [LARGE SCALE GENOMIC DNA]</scope>
    <source>
        <strain evidence="3 4">Zn</strain>
    </source>
</reference>
<protein>
    <recommendedName>
        <fullName evidence="2">Nephrocystin 3-like N-terminal domain-containing protein</fullName>
    </recommendedName>
</protein>
<accession>A0A0C3CVI8</accession>
<dbReference type="Pfam" id="PF24883">
    <property type="entry name" value="NPHP3_N"/>
    <property type="match status" value="1"/>
</dbReference>
<evidence type="ECO:0000259" key="2">
    <source>
        <dbReference type="Pfam" id="PF24883"/>
    </source>
</evidence>
<keyword evidence="4" id="KW-1185">Reference proteome</keyword>
<organism evidence="3 4">
    <name type="scientific">Oidiodendron maius (strain Zn)</name>
    <dbReference type="NCBI Taxonomy" id="913774"/>
    <lineage>
        <taxon>Eukaryota</taxon>
        <taxon>Fungi</taxon>
        <taxon>Dikarya</taxon>
        <taxon>Ascomycota</taxon>
        <taxon>Pezizomycotina</taxon>
        <taxon>Leotiomycetes</taxon>
        <taxon>Leotiomycetes incertae sedis</taxon>
        <taxon>Myxotrichaceae</taxon>
        <taxon>Oidiodendron</taxon>
    </lineage>
</organism>
<evidence type="ECO:0000313" key="3">
    <source>
        <dbReference type="EMBL" id="KIM93707.1"/>
    </source>
</evidence>
<feature type="domain" description="Nephrocystin 3-like N-terminal" evidence="2">
    <location>
        <begin position="26"/>
        <end position="143"/>
    </location>
</feature>
<dbReference type="STRING" id="913774.A0A0C3CVI8"/>
<dbReference type="PANTHER" id="PTHR10039">
    <property type="entry name" value="AMELOGENIN"/>
    <property type="match status" value="1"/>
</dbReference>
<proteinExistence type="predicted"/>
<dbReference type="OrthoDB" id="443402at2759"/>
<dbReference type="Proteomes" id="UP000054321">
    <property type="component" value="Unassembled WGS sequence"/>
</dbReference>
<sequence>MKFIAKHPRTRELLAGWAGSSDKLAVAAHFFWIAGTPIQKSWQGLLQSLLFDLLRGHPYVVSRVSPNRWAAAKAGRWQTAAEPWSVSELAATLRALATADHVSLRMCFFIDGLDEYDSNHAELCEVLRDMASSPHIKMCLSSRRWPVFERSFGEDSQESLDIHELTRNDIRKFVNDQLQAHSRWTAEVSEEVTVEKAELVDRIVAQADGVFLWAFFVTRSLREDLSNGERIGDLNRRFSQLPSDLDQLFRHMLENVNPDDHPKMAGILQAAIHALEPLHVDLYWQLEKEFEGHGPASRGPGEPGPPEGIAVRREQTICSINEKTKGLLRLVYDRVEFLHRT</sequence>
<reference evidence="4" key="2">
    <citation type="submission" date="2015-01" db="EMBL/GenBank/DDBJ databases">
        <title>Evolutionary Origins and Diversification of the Mycorrhizal Mutualists.</title>
        <authorList>
            <consortium name="DOE Joint Genome Institute"/>
            <consortium name="Mycorrhizal Genomics Consortium"/>
            <person name="Kohler A."/>
            <person name="Kuo A."/>
            <person name="Nagy L.G."/>
            <person name="Floudas D."/>
            <person name="Copeland A."/>
            <person name="Barry K.W."/>
            <person name="Cichocki N."/>
            <person name="Veneault-Fourrey C."/>
            <person name="LaButti K."/>
            <person name="Lindquist E.A."/>
            <person name="Lipzen A."/>
            <person name="Lundell T."/>
            <person name="Morin E."/>
            <person name="Murat C."/>
            <person name="Riley R."/>
            <person name="Ohm R."/>
            <person name="Sun H."/>
            <person name="Tunlid A."/>
            <person name="Henrissat B."/>
            <person name="Grigoriev I.V."/>
            <person name="Hibbett D.S."/>
            <person name="Martin F."/>
        </authorList>
    </citation>
    <scope>NUCLEOTIDE SEQUENCE [LARGE SCALE GENOMIC DNA]</scope>
    <source>
        <strain evidence="4">Zn</strain>
    </source>
</reference>
<feature type="non-terminal residue" evidence="3">
    <location>
        <position position="341"/>
    </location>
</feature>
<evidence type="ECO:0000313" key="4">
    <source>
        <dbReference type="Proteomes" id="UP000054321"/>
    </source>
</evidence>
<dbReference type="PANTHER" id="PTHR10039:SF5">
    <property type="entry name" value="NACHT DOMAIN-CONTAINING PROTEIN"/>
    <property type="match status" value="1"/>
</dbReference>
<evidence type="ECO:0000256" key="1">
    <source>
        <dbReference type="ARBA" id="ARBA00022737"/>
    </source>
</evidence>
<dbReference type="InParanoid" id="A0A0C3CVI8"/>
<dbReference type="InterPro" id="IPR056884">
    <property type="entry name" value="NPHP3-like_N"/>
</dbReference>
<dbReference type="HOGENOM" id="CLU_002341_7_0_1"/>
<gene>
    <name evidence="3" type="ORF">OIDMADRAFT_137298</name>
</gene>
<keyword evidence="1" id="KW-0677">Repeat</keyword>
<dbReference type="AlphaFoldDB" id="A0A0C3CVI8"/>
<dbReference type="EMBL" id="KN832893">
    <property type="protein sequence ID" value="KIM93707.1"/>
    <property type="molecule type" value="Genomic_DNA"/>
</dbReference>